<proteinExistence type="predicted"/>
<dbReference type="EMBL" id="PVWQ01000001">
    <property type="protein sequence ID" value="RDW92997.1"/>
    <property type="molecule type" value="Genomic_DNA"/>
</dbReference>
<evidence type="ECO:0000313" key="2">
    <source>
        <dbReference type="Proteomes" id="UP000256690"/>
    </source>
</evidence>
<protein>
    <submittedName>
        <fullName evidence="1">Uncharacterized protein</fullName>
    </submittedName>
</protein>
<dbReference type="AlphaFoldDB" id="A0A3D8T360"/>
<reference evidence="1 2" key="1">
    <citation type="journal article" date="2018" name="IMA Fungus">
        <title>IMA Genome-F 9: Draft genome sequence of Annulohypoxylon stygium, Aspergillus mulundensis, Berkeleyomyces basicola (syn. Thielaviopsis basicola), Ceratocystis smalleyi, two Cercospora beticola strains, Coleophoma cylindrospora, Fusarium fracticaudum, Phialophora cf. hyalina, and Morchella septimelata.</title>
        <authorList>
            <person name="Wingfield B.D."/>
            <person name="Bills G.F."/>
            <person name="Dong Y."/>
            <person name="Huang W."/>
            <person name="Nel W.J."/>
            <person name="Swalarsk-Parry B.S."/>
            <person name="Vaghefi N."/>
            <person name="Wilken P.M."/>
            <person name="An Z."/>
            <person name="de Beer Z.W."/>
            <person name="De Vos L."/>
            <person name="Chen L."/>
            <person name="Duong T.A."/>
            <person name="Gao Y."/>
            <person name="Hammerbacher A."/>
            <person name="Kikkert J.R."/>
            <person name="Li Y."/>
            <person name="Li H."/>
            <person name="Li K."/>
            <person name="Li Q."/>
            <person name="Liu X."/>
            <person name="Ma X."/>
            <person name="Naidoo K."/>
            <person name="Pethybridge S.J."/>
            <person name="Sun J."/>
            <person name="Steenkamp E.T."/>
            <person name="van der Nest M.A."/>
            <person name="van Wyk S."/>
            <person name="Wingfield M.J."/>
            <person name="Xiong C."/>
            <person name="Yue Q."/>
            <person name="Zhang X."/>
        </authorList>
    </citation>
    <scope>NUCLEOTIDE SEQUENCE [LARGE SCALE GENOMIC DNA]</scope>
    <source>
        <strain evidence="1 2">DSM 5745</strain>
    </source>
</reference>
<gene>
    <name evidence="1" type="ORF">DSM5745_00319</name>
</gene>
<organism evidence="1 2">
    <name type="scientific">Aspergillus mulundensis</name>
    <dbReference type="NCBI Taxonomy" id="1810919"/>
    <lineage>
        <taxon>Eukaryota</taxon>
        <taxon>Fungi</taxon>
        <taxon>Dikarya</taxon>
        <taxon>Ascomycota</taxon>
        <taxon>Pezizomycotina</taxon>
        <taxon>Eurotiomycetes</taxon>
        <taxon>Eurotiomycetidae</taxon>
        <taxon>Eurotiales</taxon>
        <taxon>Aspergillaceae</taxon>
        <taxon>Aspergillus</taxon>
        <taxon>Aspergillus subgen. Nidulantes</taxon>
    </lineage>
</organism>
<comment type="caution">
    <text evidence="1">The sequence shown here is derived from an EMBL/GenBank/DDBJ whole genome shotgun (WGS) entry which is preliminary data.</text>
</comment>
<dbReference type="Proteomes" id="UP000256690">
    <property type="component" value="Unassembled WGS sequence"/>
</dbReference>
<dbReference type="RefSeq" id="XP_026608180.1">
    <property type="nucleotide sequence ID" value="XM_026742335.1"/>
</dbReference>
<keyword evidence="2" id="KW-1185">Reference proteome</keyword>
<evidence type="ECO:0000313" key="1">
    <source>
        <dbReference type="EMBL" id="RDW92997.1"/>
    </source>
</evidence>
<sequence>MTGGAEAGRRKARFHPSFQACETPYLVDFRRQIATESGLFLRKDGKKRGDLGLTRLERTPIRREYEGENLAKAGKLSVPVSRIGKAQRWPGHGARRGFEGIPVPKTFCLPPSRARVRLLQHLSEENGGEAATQCRRVKIQRWMKTVLARPRRALEGRQGGAGQGTKASALDFSACDFAVGDATAIFSAHAREPASTPETSDLTLEVCESGA</sequence>
<dbReference type="GeneID" id="38110689"/>
<name>A0A3D8T360_9EURO</name>
<accession>A0A3D8T360</accession>